<dbReference type="RefSeq" id="WP_141287849.1">
    <property type="nucleotide sequence ID" value="NZ_BAAAEW010000006.1"/>
</dbReference>
<evidence type="ECO:0000256" key="1">
    <source>
        <dbReference type="ARBA" id="ARBA00009437"/>
    </source>
</evidence>
<reference evidence="6 7" key="1">
    <citation type="journal article" date="2019" name="Int. J. Syst. Evol. Microbiol.">
        <title>The Global Catalogue of Microorganisms (GCM) 10K type strain sequencing project: providing services to taxonomists for standard genome sequencing and annotation.</title>
        <authorList>
            <consortium name="The Broad Institute Genomics Platform"/>
            <consortium name="The Broad Institute Genome Sequencing Center for Infectious Disease"/>
            <person name="Wu L."/>
            <person name="Ma J."/>
        </authorList>
    </citation>
    <scope>NUCLEOTIDE SEQUENCE [LARGE SCALE GENOMIC DNA]</scope>
    <source>
        <strain evidence="6 7">JCM 15503</strain>
    </source>
</reference>
<dbReference type="PANTHER" id="PTHR30537">
    <property type="entry name" value="HTH-TYPE TRANSCRIPTIONAL REGULATOR"/>
    <property type="match status" value="1"/>
</dbReference>
<evidence type="ECO:0000259" key="5">
    <source>
        <dbReference type="PROSITE" id="PS50931"/>
    </source>
</evidence>
<gene>
    <name evidence="6" type="ORF">GCM10009107_12920</name>
</gene>
<dbReference type="InterPro" id="IPR005119">
    <property type="entry name" value="LysR_subst-bd"/>
</dbReference>
<keyword evidence="4" id="KW-0804">Transcription</keyword>
<dbReference type="Gene3D" id="1.10.10.10">
    <property type="entry name" value="Winged helix-like DNA-binding domain superfamily/Winged helix DNA-binding domain"/>
    <property type="match status" value="1"/>
</dbReference>
<protein>
    <submittedName>
        <fullName evidence="6">LysR family transcriptional regulator</fullName>
    </submittedName>
</protein>
<dbReference type="SUPFAM" id="SSF53850">
    <property type="entry name" value="Periplasmic binding protein-like II"/>
    <property type="match status" value="1"/>
</dbReference>
<dbReference type="CDD" id="cd08422">
    <property type="entry name" value="PBP2_CrgA_like"/>
    <property type="match status" value="1"/>
</dbReference>
<dbReference type="Pfam" id="PF00126">
    <property type="entry name" value="HTH_1"/>
    <property type="match status" value="1"/>
</dbReference>
<dbReference type="SUPFAM" id="SSF46785">
    <property type="entry name" value="Winged helix' DNA-binding domain"/>
    <property type="match status" value="1"/>
</dbReference>
<keyword evidence="7" id="KW-1185">Reference proteome</keyword>
<keyword evidence="2" id="KW-0805">Transcription regulation</keyword>
<dbReference type="InterPro" id="IPR058163">
    <property type="entry name" value="LysR-type_TF_proteobact-type"/>
</dbReference>
<organism evidence="6 7">
    <name type="scientific">Ideonella azotifigens</name>
    <dbReference type="NCBI Taxonomy" id="513160"/>
    <lineage>
        <taxon>Bacteria</taxon>
        <taxon>Pseudomonadati</taxon>
        <taxon>Pseudomonadota</taxon>
        <taxon>Betaproteobacteria</taxon>
        <taxon>Burkholderiales</taxon>
        <taxon>Sphaerotilaceae</taxon>
        <taxon>Ideonella</taxon>
    </lineage>
</organism>
<comment type="caution">
    <text evidence="6">The sequence shown here is derived from an EMBL/GenBank/DDBJ whole genome shotgun (WGS) entry which is preliminary data.</text>
</comment>
<dbReference type="PRINTS" id="PR00039">
    <property type="entry name" value="HTHLYSR"/>
</dbReference>
<evidence type="ECO:0000256" key="2">
    <source>
        <dbReference type="ARBA" id="ARBA00023015"/>
    </source>
</evidence>
<dbReference type="Gene3D" id="3.40.190.290">
    <property type="match status" value="1"/>
</dbReference>
<proteinExistence type="inferred from homology"/>
<comment type="similarity">
    <text evidence="1">Belongs to the LysR transcriptional regulatory family.</text>
</comment>
<sequence>MRPSAIGDAQQLAAMVVFARVVAAGSFSAAARELGLTKSAVSKQVQRLELELGAKLLNRSTRKLSLTEPGQIVHAHAEQIVHLSNATRNELAQLSERPSGLLRMTASLAYGKHVLAPLLPDFFAQCPEVRVALTLVDRHVDLIEEGFDLAIRLTDTPPEPLAGRRLHACEFVLCASPKFAGLADVQHARDLAQQACLGFSAGVSAKLTPWRLTDPDGKAVTVAVQGPAVVNSSDVVRELTLRGLGIGLLPRFTVEPDLAQGQLVQVLPQWQAAGAFGPAWALWSPQRQMLPKQRAMIDFLVSRLSAA</sequence>
<evidence type="ECO:0000256" key="4">
    <source>
        <dbReference type="ARBA" id="ARBA00023163"/>
    </source>
</evidence>
<dbReference type="InterPro" id="IPR000847">
    <property type="entry name" value="LysR_HTH_N"/>
</dbReference>
<evidence type="ECO:0000313" key="7">
    <source>
        <dbReference type="Proteomes" id="UP001500279"/>
    </source>
</evidence>
<dbReference type="PANTHER" id="PTHR30537:SF58">
    <property type="entry name" value="HTH-TYPE TRANSCRIPTIONAL REGULATOR PERR"/>
    <property type="match status" value="1"/>
</dbReference>
<name>A0ABN1JTA1_9BURK</name>
<dbReference type="InterPro" id="IPR036390">
    <property type="entry name" value="WH_DNA-bd_sf"/>
</dbReference>
<dbReference type="PROSITE" id="PS50931">
    <property type="entry name" value="HTH_LYSR"/>
    <property type="match status" value="1"/>
</dbReference>
<keyword evidence="3" id="KW-0238">DNA-binding</keyword>
<feature type="domain" description="HTH lysR-type" evidence="5">
    <location>
        <begin position="10"/>
        <end position="67"/>
    </location>
</feature>
<dbReference type="InterPro" id="IPR036388">
    <property type="entry name" value="WH-like_DNA-bd_sf"/>
</dbReference>
<accession>A0ABN1JTA1</accession>
<evidence type="ECO:0000256" key="3">
    <source>
        <dbReference type="ARBA" id="ARBA00023125"/>
    </source>
</evidence>
<dbReference type="Proteomes" id="UP001500279">
    <property type="component" value="Unassembled WGS sequence"/>
</dbReference>
<dbReference type="Pfam" id="PF03466">
    <property type="entry name" value="LysR_substrate"/>
    <property type="match status" value="1"/>
</dbReference>
<evidence type="ECO:0000313" key="6">
    <source>
        <dbReference type="EMBL" id="GAA0745936.1"/>
    </source>
</evidence>
<dbReference type="EMBL" id="BAAAEW010000006">
    <property type="protein sequence ID" value="GAA0745936.1"/>
    <property type="molecule type" value="Genomic_DNA"/>
</dbReference>